<protein>
    <submittedName>
        <fullName evidence="1">N-formylglutamate deformylase</fullName>
        <ecNumber evidence="1">3.5.1.68</ecNumber>
    </submittedName>
</protein>
<dbReference type="RefSeq" id="WP_196273305.1">
    <property type="nucleotide sequence ID" value="NZ_JADQDO010000011.1"/>
</dbReference>
<gene>
    <name evidence="1" type="primary">hutG</name>
    <name evidence="1" type="ORF">I2H38_18245</name>
</gene>
<dbReference type="GO" id="GO:0050129">
    <property type="term" value="F:N-formylglutamate deformylase activity"/>
    <property type="evidence" value="ECO:0007669"/>
    <property type="project" value="UniProtKB-EC"/>
</dbReference>
<dbReference type="EMBL" id="JADQDO010000011">
    <property type="protein sequence ID" value="MBF9235315.1"/>
    <property type="molecule type" value="Genomic_DNA"/>
</dbReference>
<keyword evidence="2" id="KW-1185">Reference proteome</keyword>
<dbReference type="EC" id="3.5.1.68" evidence="1"/>
<evidence type="ECO:0000313" key="1">
    <source>
        <dbReference type="EMBL" id="MBF9235315.1"/>
    </source>
</evidence>
<dbReference type="Pfam" id="PF05013">
    <property type="entry name" value="FGase"/>
    <property type="match status" value="1"/>
</dbReference>
<dbReference type="AlphaFoldDB" id="A0A931BWV5"/>
<name>A0A931BWV5_9HYPH</name>
<keyword evidence="1" id="KW-0378">Hydrolase</keyword>
<dbReference type="InterPro" id="IPR007709">
    <property type="entry name" value="N-FG_amidohydro"/>
</dbReference>
<dbReference type="InterPro" id="IPR010247">
    <property type="entry name" value="HutG_amidohyd"/>
</dbReference>
<proteinExistence type="predicted"/>
<comment type="caution">
    <text evidence="1">The sequence shown here is derived from an EMBL/GenBank/DDBJ whole genome shotgun (WGS) entry which is preliminary data.</text>
</comment>
<organism evidence="1 2">
    <name type="scientific">Microvirga alba</name>
    <dbReference type="NCBI Taxonomy" id="2791025"/>
    <lineage>
        <taxon>Bacteria</taxon>
        <taxon>Pseudomonadati</taxon>
        <taxon>Pseudomonadota</taxon>
        <taxon>Alphaproteobacteria</taxon>
        <taxon>Hyphomicrobiales</taxon>
        <taxon>Methylobacteriaceae</taxon>
        <taxon>Microvirga</taxon>
    </lineage>
</organism>
<sequence length="277" mass="30921">MTLDSSWLTVKRGDAPLIISLPHTGVEIPVPYERGLVSPWRARRDTDWWIDLLYDFATELDATIIHTAISRTVIDVNRDPSGASLYPGQPTTDLCPTTTFDGEPLYHSGAEPTAESIGERRARFLEPYHEAIAHESRRLRAMHPKIVVYDCHSIRSRIPRLFEGLLPNFNIGTNNGTTCDPALSTAVADVCSASGFSFVVNGRFKGGYITRHFGDPKSGINAVQMELACRGYLTEPSEKVSEDNWPPAYDDQISAPIRETLRRILETCLSFARNQRS</sequence>
<dbReference type="NCBIfam" id="TIGR02017">
    <property type="entry name" value="hutG_amidohyd"/>
    <property type="match status" value="1"/>
</dbReference>
<reference evidence="1" key="1">
    <citation type="submission" date="2020-11" db="EMBL/GenBank/DDBJ databases">
        <authorList>
            <person name="Kim M.K."/>
        </authorList>
    </citation>
    <scope>NUCLEOTIDE SEQUENCE</scope>
    <source>
        <strain evidence="1">BT350</strain>
    </source>
</reference>
<dbReference type="SUPFAM" id="SSF53187">
    <property type="entry name" value="Zn-dependent exopeptidases"/>
    <property type="match status" value="1"/>
</dbReference>
<accession>A0A931BWV5</accession>
<dbReference type="Proteomes" id="UP000599312">
    <property type="component" value="Unassembled WGS sequence"/>
</dbReference>
<evidence type="ECO:0000313" key="2">
    <source>
        <dbReference type="Proteomes" id="UP000599312"/>
    </source>
</evidence>
<dbReference type="Gene3D" id="3.40.630.40">
    <property type="entry name" value="Zn-dependent exopeptidases"/>
    <property type="match status" value="1"/>
</dbReference>